<reference evidence="3 4" key="1">
    <citation type="submission" date="2010-01" db="EMBL/GenBank/DDBJ databases">
        <title>The complete genome of Thermobispora bispora DSM 43833.</title>
        <authorList>
            <consortium name="US DOE Joint Genome Institute (JGI-PGF)"/>
            <person name="Lucas S."/>
            <person name="Copeland A."/>
            <person name="Lapidus A."/>
            <person name="Glavina del Rio T."/>
            <person name="Dalin E."/>
            <person name="Tice H."/>
            <person name="Bruce D."/>
            <person name="Goodwin L."/>
            <person name="Pitluck S."/>
            <person name="Kyrpides N."/>
            <person name="Mavromatis K."/>
            <person name="Ivanova N."/>
            <person name="Mikhailova N."/>
            <person name="Chertkov O."/>
            <person name="Brettin T."/>
            <person name="Detter J.C."/>
            <person name="Han C."/>
            <person name="Larimer F."/>
            <person name="Land M."/>
            <person name="Hauser L."/>
            <person name="Markowitz V."/>
            <person name="Cheng J.-F."/>
            <person name="Hugenholtz P."/>
            <person name="Woyke T."/>
            <person name="Wu D."/>
            <person name="Jando M."/>
            <person name="Schneider S."/>
            <person name="Klenk H.-P."/>
            <person name="Eisen J.A."/>
        </authorList>
    </citation>
    <scope>NUCLEOTIDE SEQUENCE [LARGE SCALE GENOMIC DNA]</scope>
    <source>
        <strain evidence="4">ATCC 19993 / DSM 43833 / CBS 139.67 / JCM 10125 / KCTC 9307 / NBRC 14880 / R51</strain>
    </source>
</reference>
<gene>
    <name evidence="3" type="ordered locus">Tbis_2082</name>
</gene>
<name>D6Y2E5_THEBD</name>
<evidence type="ECO:0000256" key="2">
    <source>
        <dbReference type="SAM" id="SignalP"/>
    </source>
</evidence>
<organism evidence="3 4">
    <name type="scientific">Thermobispora bispora (strain ATCC 19993 / DSM 43833 / CBS 139.67 / JCM 10125 / KCTC 9307 / NBRC 14880 / R51)</name>
    <dbReference type="NCBI Taxonomy" id="469371"/>
    <lineage>
        <taxon>Bacteria</taxon>
        <taxon>Bacillati</taxon>
        <taxon>Actinomycetota</taxon>
        <taxon>Actinomycetes</taxon>
        <taxon>Streptosporangiales</taxon>
        <taxon>Streptosporangiaceae</taxon>
        <taxon>Thermobispora</taxon>
    </lineage>
</organism>
<dbReference type="HOGENOM" id="CLU_1401872_0_0_11"/>
<feature type="region of interest" description="Disordered" evidence="1">
    <location>
        <begin position="21"/>
        <end position="45"/>
    </location>
</feature>
<dbReference type="AlphaFoldDB" id="D6Y2E5"/>
<evidence type="ECO:0000313" key="4">
    <source>
        <dbReference type="Proteomes" id="UP000006640"/>
    </source>
</evidence>
<dbReference type="Proteomes" id="UP000006640">
    <property type="component" value="Chromosome"/>
</dbReference>
<feature type="region of interest" description="Disordered" evidence="1">
    <location>
        <begin position="173"/>
        <end position="194"/>
    </location>
</feature>
<dbReference type="KEGG" id="tbi:Tbis_2082"/>
<feature type="compositionally biased region" description="Basic residues" evidence="1">
    <location>
        <begin position="185"/>
        <end position="194"/>
    </location>
</feature>
<keyword evidence="2" id="KW-0732">Signal</keyword>
<feature type="compositionally biased region" description="Basic and acidic residues" evidence="1">
    <location>
        <begin position="71"/>
        <end position="81"/>
    </location>
</feature>
<feature type="region of interest" description="Disordered" evidence="1">
    <location>
        <begin position="125"/>
        <end position="146"/>
    </location>
</feature>
<proteinExistence type="predicted"/>
<feature type="chain" id="PRO_5003091088" evidence="2">
    <location>
        <begin position="21"/>
        <end position="194"/>
    </location>
</feature>
<dbReference type="EMBL" id="CP001874">
    <property type="protein sequence ID" value="ADG88794.1"/>
    <property type="molecule type" value="Genomic_DNA"/>
</dbReference>
<evidence type="ECO:0000313" key="3">
    <source>
        <dbReference type="EMBL" id="ADG88794.1"/>
    </source>
</evidence>
<keyword evidence="4" id="KW-1185">Reference proteome</keyword>
<sequence>MISTAMLTAVLLAGPVTAPADPAPGDTTASRPAQSTTGVPGFAPGYQPGWWGPPIWWQQEAGLLPRANDAVARETGEKQAAGDEDSDESPLSLIPANVVPDIDALDKDDDAQGEDDEKFVTLPAVDKTGPKSLPPGTIVDPETGDVFIHPPLDKIGTGGQSFTLPQLTGRQIQIAKGTPSFSGKAGRKGSRFHR</sequence>
<protein>
    <submittedName>
        <fullName evidence="3">Uncharacterized protein</fullName>
    </submittedName>
</protein>
<feature type="signal peptide" evidence="2">
    <location>
        <begin position="1"/>
        <end position="20"/>
    </location>
</feature>
<evidence type="ECO:0000256" key="1">
    <source>
        <dbReference type="SAM" id="MobiDB-lite"/>
    </source>
</evidence>
<feature type="region of interest" description="Disordered" evidence="1">
    <location>
        <begin position="70"/>
        <end position="112"/>
    </location>
</feature>
<accession>D6Y2E5</accession>